<organism evidence="1 2">
    <name type="scientific">Spongiactinospora gelatinilytica</name>
    <dbReference type="NCBI Taxonomy" id="2666298"/>
    <lineage>
        <taxon>Bacteria</taxon>
        <taxon>Bacillati</taxon>
        <taxon>Actinomycetota</taxon>
        <taxon>Actinomycetes</taxon>
        <taxon>Streptosporangiales</taxon>
        <taxon>Streptosporangiaceae</taxon>
        <taxon>Spongiactinospora</taxon>
    </lineage>
</organism>
<accession>A0A2W2EZ34</accession>
<keyword evidence="2" id="KW-1185">Reference proteome</keyword>
<dbReference type="Proteomes" id="UP000248544">
    <property type="component" value="Unassembled WGS sequence"/>
</dbReference>
<gene>
    <name evidence="1" type="ORF">C1I98_36770</name>
</gene>
<reference evidence="1 2" key="1">
    <citation type="submission" date="2018-01" db="EMBL/GenBank/DDBJ databases">
        <title>Draft genome sequence of Sphaerisporangium sp. 7K107.</title>
        <authorList>
            <person name="Sahin N."/>
            <person name="Saygin H."/>
            <person name="Ay H."/>
        </authorList>
    </citation>
    <scope>NUCLEOTIDE SEQUENCE [LARGE SCALE GENOMIC DNA]</scope>
    <source>
        <strain evidence="1 2">7K107</strain>
    </source>
</reference>
<evidence type="ECO:0000313" key="2">
    <source>
        <dbReference type="Proteomes" id="UP000248544"/>
    </source>
</evidence>
<evidence type="ECO:0000313" key="1">
    <source>
        <dbReference type="EMBL" id="PZG22169.1"/>
    </source>
</evidence>
<name>A0A2W2EZ34_9ACTN</name>
<proteinExistence type="predicted"/>
<dbReference type="EMBL" id="POUA01000557">
    <property type="protein sequence ID" value="PZG22169.1"/>
    <property type="molecule type" value="Genomic_DNA"/>
</dbReference>
<dbReference type="AlphaFoldDB" id="A0A2W2EZ34"/>
<sequence length="116" mass="12780">MYQSSGERFKVLLVDLTPLDYTERVKEQLDQGAPPLPEIVPGAIGYYFARPNDKNNAAFATLATDKARLSVQLEMGVAGRDSAADVLAMMKLIGPRLISDAETSRRNKDKSHRDGK</sequence>
<comment type="caution">
    <text evidence="1">The sequence shown here is derived from an EMBL/GenBank/DDBJ whole genome shotgun (WGS) entry which is preliminary data.</text>
</comment>
<protein>
    <submittedName>
        <fullName evidence="1">Uncharacterized protein</fullName>
    </submittedName>
</protein>